<dbReference type="Proteomes" id="UP000005737">
    <property type="component" value="Unassembled WGS sequence"/>
</dbReference>
<gene>
    <name evidence="1" type="ORF">Lepil_1141</name>
</gene>
<dbReference type="AlphaFoldDB" id="H2CGZ4"/>
<evidence type="ECO:0000313" key="2">
    <source>
        <dbReference type="Proteomes" id="UP000005737"/>
    </source>
</evidence>
<evidence type="ECO:0000313" key="1">
    <source>
        <dbReference type="EMBL" id="EHQ05836.1"/>
    </source>
</evidence>
<organism evidence="1 2">
    <name type="scientific">Leptonema illini DSM 21528</name>
    <dbReference type="NCBI Taxonomy" id="929563"/>
    <lineage>
        <taxon>Bacteria</taxon>
        <taxon>Pseudomonadati</taxon>
        <taxon>Spirochaetota</taxon>
        <taxon>Spirochaetia</taxon>
        <taxon>Leptospirales</taxon>
        <taxon>Leptospiraceae</taxon>
        <taxon>Leptonema</taxon>
    </lineage>
</organism>
<accession>H2CGZ4</accession>
<sequence>MMSEQTPFPLPSIDSRELLFTGDAKSTLVELQDAKC</sequence>
<dbReference type="EMBL" id="JH597773">
    <property type="protein sequence ID" value="EHQ05836.1"/>
    <property type="molecule type" value="Genomic_DNA"/>
</dbReference>
<protein>
    <submittedName>
        <fullName evidence="1">Uncharacterized protein</fullName>
    </submittedName>
</protein>
<reference evidence="1 2" key="1">
    <citation type="submission" date="2011-10" db="EMBL/GenBank/DDBJ databases">
        <title>The Improved High-Quality Draft genome of Leptonema illini DSM 21528.</title>
        <authorList>
            <consortium name="US DOE Joint Genome Institute (JGI-PGF)"/>
            <person name="Lucas S."/>
            <person name="Copeland A."/>
            <person name="Lapidus A."/>
            <person name="Glavina del Rio T."/>
            <person name="Dalin E."/>
            <person name="Tice H."/>
            <person name="Bruce D."/>
            <person name="Goodwin L."/>
            <person name="Pitluck S."/>
            <person name="Peters L."/>
            <person name="Mikhailova N."/>
            <person name="Held B."/>
            <person name="Kyrpides N."/>
            <person name="Mavromatis K."/>
            <person name="Ivanova N."/>
            <person name="Markowitz V."/>
            <person name="Cheng J.-F."/>
            <person name="Hugenholtz P."/>
            <person name="Woyke T."/>
            <person name="Wu D."/>
            <person name="Gronow S."/>
            <person name="Wellnitz S."/>
            <person name="Brambilla E.-M."/>
            <person name="Klenk H.-P."/>
            <person name="Eisen J.A."/>
        </authorList>
    </citation>
    <scope>NUCLEOTIDE SEQUENCE [LARGE SCALE GENOMIC DNA]</scope>
    <source>
        <strain evidence="1 2">DSM 21528</strain>
    </source>
</reference>
<name>H2CGZ4_9LEPT</name>
<keyword evidence="2" id="KW-1185">Reference proteome</keyword>
<dbReference type="HOGENOM" id="CLU_3356887_0_0_12"/>
<proteinExistence type="predicted"/>
<dbReference type="STRING" id="183.GCA_002009735_03440"/>